<comment type="catalytic activity">
    <reaction evidence="1">
        <text>ATP + protein L-histidine = ADP + protein N-phospho-L-histidine.</text>
        <dbReference type="EC" id="2.7.13.3"/>
    </reaction>
</comment>
<evidence type="ECO:0000256" key="11">
    <source>
        <dbReference type="SAM" id="Phobius"/>
    </source>
</evidence>
<evidence type="ECO:0000256" key="6">
    <source>
        <dbReference type="ARBA" id="ARBA00022741"/>
    </source>
</evidence>
<evidence type="ECO:0000256" key="5">
    <source>
        <dbReference type="ARBA" id="ARBA00022679"/>
    </source>
</evidence>
<dbReference type="GO" id="GO:0005524">
    <property type="term" value="F:ATP binding"/>
    <property type="evidence" value="ECO:0007669"/>
    <property type="project" value="UniProtKB-KW"/>
</dbReference>
<evidence type="ECO:0000256" key="9">
    <source>
        <dbReference type="ARBA" id="ARBA00023012"/>
    </source>
</evidence>
<dbReference type="InterPro" id="IPR003594">
    <property type="entry name" value="HATPase_dom"/>
</dbReference>
<dbReference type="InterPro" id="IPR050351">
    <property type="entry name" value="BphY/WalK/GraS-like"/>
</dbReference>
<dbReference type="InterPro" id="IPR005467">
    <property type="entry name" value="His_kinase_dom"/>
</dbReference>
<evidence type="ECO:0000256" key="7">
    <source>
        <dbReference type="ARBA" id="ARBA00022777"/>
    </source>
</evidence>
<evidence type="ECO:0000256" key="4">
    <source>
        <dbReference type="ARBA" id="ARBA00022553"/>
    </source>
</evidence>
<dbReference type="GO" id="GO:0000156">
    <property type="term" value="F:phosphorelay response regulator activity"/>
    <property type="evidence" value="ECO:0007669"/>
    <property type="project" value="TreeGrafter"/>
</dbReference>
<keyword evidence="10" id="KW-0175">Coiled coil</keyword>
<dbReference type="InterPro" id="IPR003660">
    <property type="entry name" value="HAMP_dom"/>
</dbReference>
<dbReference type="InterPro" id="IPR029016">
    <property type="entry name" value="GAF-like_dom_sf"/>
</dbReference>
<comment type="subcellular location">
    <subcellularLocation>
        <location evidence="2">Membrane</location>
    </subcellularLocation>
</comment>
<dbReference type="PRINTS" id="PR00344">
    <property type="entry name" value="BCTRLSENSOR"/>
</dbReference>
<keyword evidence="5" id="KW-0808">Transferase</keyword>
<organism evidence="14 15">
    <name type="scientific">Fusobacterium hominis</name>
    <dbReference type="NCBI Taxonomy" id="2764326"/>
    <lineage>
        <taxon>Bacteria</taxon>
        <taxon>Fusobacteriati</taxon>
        <taxon>Fusobacteriota</taxon>
        <taxon>Fusobacteriia</taxon>
        <taxon>Fusobacteriales</taxon>
        <taxon>Fusobacteriaceae</taxon>
        <taxon>Fusobacterium</taxon>
    </lineage>
</organism>
<dbReference type="SUPFAM" id="SSF55874">
    <property type="entry name" value="ATPase domain of HSP90 chaperone/DNA topoisomerase II/histidine kinase"/>
    <property type="match status" value="1"/>
</dbReference>
<dbReference type="PANTHER" id="PTHR42878">
    <property type="entry name" value="TWO-COMPONENT HISTIDINE KINASE"/>
    <property type="match status" value="1"/>
</dbReference>
<feature type="domain" description="Histidine kinase" evidence="12">
    <location>
        <begin position="626"/>
        <end position="798"/>
    </location>
</feature>
<dbReference type="GO" id="GO:0016020">
    <property type="term" value="C:membrane"/>
    <property type="evidence" value="ECO:0007669"/>
    <property type="project" value="UniProtKB-SubCell"/>
</dbReference>
<name>A0A7G9GUF0_9FUSO</name>
<dbReference type="CDD" id="cd06225">
    <property type="entry name" value="HAMP"/>
    <property type="match status" value="1"/>
</dbReference>
<dbReference type="Proteomes" id="UP000515913">
    <property type="component" value="Chromosome"/>
</dbReference>
<dbReference type="PANTHER" id="PTHR42878:SF7">
    <property type="entry name" value="SENSOR HISTIDINE KINASE GLRK"/>
    <property type="match status" value="1"/>
</dbReference>
<feature type="coiled-coil region" evidence="10">
    <location>
        <begin position="611"/>
        <end position="638"/>
    </location>
</feature>
<evidence type="ECO:0000256" key="3">
    <source>
        <dbReference type="ARBA" id="ARBA00012438"/>
    </source>
</evidence>
<dbReference type="PROSITE" id="PS50109">
    <property type="entry name" value="HIS_KIN"/>
    <property type="match status" value="1"/>
</dbReference>
<keyword evidence="4" id="KW-0597">Phosphoprotein</keyword>
<proteinExistence type="predicted"/>
<dbReference type="KEGG" id="fho:H9Q81_05430"/>
<evidence type="ECO:0000259" key="12">
    <source>
        <dbReference type="PROSITE" id="PS50109"/>
    </source>
</evidence>
<protein>
    <recommendedName>
        <fullName evidence="3">histidine kinase</fullName>
        <ecNumber evidence="3">2.7.13.3</ecNumber>
    </recommendedName>
</protein>
<feature type="domain" description="HAMP" evidence="13">
    <location>
        <begin position="315"/>
        <end position="367"/>
    </location>
</feature>
<dbReference type="Pfam" id="PF01590">
    <property type="entry name" value="GAF"/>
    <property type="match status" value="1"/>
</dbReference>
<dbReference type="SMART" id="SM00387">
    <property type="entry name" value="HATPase_c"/>
    <property type="match status" value="1"/>
</dbReference>
<feature type="transmembrane region" description="Helical" evidence="11">
    <location>
        <begin position="289"/>
        <end position="314"/>
    </location>
</feature>
<dbReference type="RefSeq" id="WP_101473988.1">
    <property type="nucleotide sequence ID" value="NZ_CP060637.1"/>
</dbReference>
<dbReference type="Gene3D" id="6.10.340.10">
    <property type="match status" value="1"/>
</dbReference>
<keyword evidence="8" id="KW-0067">ATP-binding</keyword>
<dbReference type="SMART" id="SM00304">
    <property type="entry name" value="HAMP"/>
    <property type="match status" value="1"/>
</dbReference>
<dbReference type="Pfam" id="PF00672">
    <property type="entry name" value="HAMP"/>
    <property type="match status" value="1"/>
</dbReference>
<dbReference type="Gene3D" id="3.30.450.40">
    <property type="match status" value="1"/>
</dbReference>
<dbReference type="EMBL" id="CP060637">
    <property type="protein sequence ID" value="QNM14432.1"/>
    <property type="molecule type" value="Genomic_DNA"/>
</dbReference>
<dbReference type="AlphaFoldDB" id="A0A7G9GUF0"/>
<evidence type="ECO:0000313" key="14">
    <source>
        <dbReference type="EMBL" id="QNM14432.1"/>
    </source>
</evidence>
<dbReference type="GO" id="GO:0004673">
    <property type="term" value="F:protein histidine kinase activity"/>
    <property type="evidence" value="ECO:0007669"/>
    <property type="project" value="UniProtKB-EC"/>
</dbReference>
<evidence type="ECO:0000256" key="8">
    <source>
        <dbReference type="ARBA" id="ARBA00022840"/>
    </source>
</evidence>
<dbReference type="Pfam" id="PF02518">
    <property type="entry name" value="HATPase_c"/>
    <property type="match status" value="1"/>
</dbReference>
<keyword evidence="6" id="KW-0547">Nucleotide-binding</keyword>
<evidence type="ECO:0000259" key="13">
    <source>
        <dbReference type="PROSITE" id="PS50885"/>
    </source>
</evidence>
<dbReference type="InterPro" id="IPR036890">
    <property type="entry name" value="HATPase_C_sf"/>
</dbReference>
<accession>A0A7G9GUF0</accession>
<keyword evidence="11" id="KW-1133">Transmembrane helix</keyword>
<reference evidence="14 15" key="1">
    <citation type="submission" date="2020-08" db="EMBL/GenBank/DDBJ databases">
        <authorList>
            <person name="Liu C."/>
            <person name="Sun Q."/>
        </authorList>
    </citation>
    <scope>NUCLEOTIDE SEQUENCE [LARGE SCALE GENOMIC DNA]</scope>
    <source>
        <strain evidence="14 15">NSJ-57</strain>
    </source>
</reference>
<sequence>MRISKNSLLVRMVFYNNIAIVVASITIALFLTFIAFQNIELKVIDSARDKISLVNRAYNGEILRAKDDLNRIIRNVPALEDNSSDNRFTYTQRADIIREQLIKMDRKLYSDSIVSIVDEDGNVIGETGAFKATSRIDKENFKRNLANADSNIKTSYFSKIDGDIYTRIIVRYGTDTNRKLYILLTLPMNLNILKELGILAGLNDQDKIFLLVDDKYKCGTFTHVKDDSFNIRNDENPFTKRGYNYLYKKRKVNDDTYYLVLNDLYNYNIDYIGSLGIAIYYENIEIMKIIVSLSVILIVLIFVTVSTTISAKLFRNLLEPLSKIVSAAEEVSKGNYEIYVKPEGVDEMRTLSKTFNQMATDIRENQLQSVNKNKKLMGTLRRIDAIEKILMNIQIENDMNITVKEILSAMTSEMGLGYSRAMYFRYSREIDTMVGEMSIVNNKIKKEVFSNTDGTEGFKFQIEELDKLIKLIKIPFKNNNLIAKALIEKRIISYNEKGYKHSLGNDLFKSLGIKNFLIMPIYSETRNYGCIVVDYFGKDNIISKEEVELLTLLFLNIAIRIKNKTLEEEKIDYERTATIGKLVDRFFNGRELSFEKMLKFMERMYEYDYNNTFLKIQIQEIKNEISKLRREKEILNEYVSVKKNNPLEVIDIEKLFYELIDELEPSLAADGINISTFINYSGFVLGNRARLKRAFFEVIKNAKESFEGKDNDNKKINIIITKEKNVDKVKINIVDNGKGMTQDQIINIFEPFVGYNQNAPGLGLSIVSRIIKDHRGVIKYTSTINKGTDVKITLNIYKEEII</sequence>
<keyword evidence="11" id="KW-0812">Transmembrane</keyword>
<evidence type="ECO:0000256" key="10">
    <source>
        <dbReference type="SAM" id="Coils"/>
    </source>
</evidence>
<dbReference type="PROSITE" id="PS50885">
    <property type="entry name" value="HAMP"/>
    <property type="match status" value="1"/>
</dbReference>
<evidence type="ECO:0000256" key="2">
    <source>
        <dbReference type="ARBA" id="ARBA00004370"/>
    </source>
</evidence>
<evidence type="ECO:0000256" key="1">
    <source>
        <dbReference type="ARBA" id="ARBA00000085"/>
    </source>
</evidence>
<keyword evidence="15" id="KW-1185">Reference proteome</keyword>
<keyword evidence="7" id="KW-0418">Kinase</keyword>
<dbReference type="GO" id="GO:0030295">
    <property type="term" value="F:protein kinase activator activity"/>
    <property type="evidence" value="ECO:0007669"/>
    <property type="project" value="TreeGrafter"/>
</dbReference>
<dbReference type="InterPro" id="IPR004358">
    <property type="entry name" value="Sig_transdc_His_kin-like_C"/>
</dbReference>
<dbReference type="SUPFAM" id="SSF55781">
    <property type="entry name" value="GAF domain-like"/>
    <property type="match status" value="1"/>
</dbReference>
<dbReference type="Gene3D" id="3.30.565.10">
    <property type="entry name" value="Histidine kinase-like ATPase, C-terminal domain"/>
    <property type="match status" value="1"/>
</dbReference>
<dbReference type="EC" id="2.7.13.3" evidence="3"/>
<dbReference type="CDD" id="cd00075">
    <property type="entry name" value="HATPase"/>
    <property type="match status" value="1"/>
</dbReference>
<dbReference type="GO" id="GO:0007234">
    <property type="term" value="P:osmosensory signaling via phosphorelay pathway"/>
    <property type="evidence" value="ECO:0007669"/>
    <property type="project" value="TreeGrafter"/>
</dbReference>
<dbReference type="SUPFAM" id="SSF158472">
    <property type="entry name" value="HAMP domain-like"/>
    <property type="match status" value="1"/>
</dbReference>
<dbReference type="InterPro" id="IPR003018">
    <property type="entry name" value="GAF"/>
</dbReference>
<feature type="transmembrane region" description="Helical" evidence="11">
    <location>
        <begin position="12"/>
        <end position="36"/>
    </location>
</feature>
<keyword evidence="11" id="KW-0472">Membrane</keyword>
<evidence type="ECO:0000313" key="15">
    <source>
        <dbReference type="Proteomes" id="UP000515913"/>
    </source>
</evidence>
<keyword evidence="9" id="KW-0902">Two-component regulatory system</keyword>
<gene>
    <name evidence="14" type="ORF">H9Q81_05430</name>
</gene>